<dbReference type="Gene3D" id="1.10.260.40">
    <property type="entry name" value="lambda repressor-like DNA-binding domains"/>
    <property type="match status" value="1"/>
</dbReference>
<dbReference type="Proteomes" id="UP000266091">
    <property type="component" value="Unassembled WGS sequence"/>
</dbReference>
<proteinExistence type="predicted"/>
<name>A0A388SFB5_9BURK</name>
<organism evidence="1 2">
    <name type="scientific">Mesosutterella multiformis</name>
    <dbReference type="NCBI Taxonomy" id="2259133"/>
    <lineage>
        <taxon>Bacteria</taxon>
        <taxon>Pseudomonadati</taxon>
        <taxon>Pseudomonadota</taxon>
        <taxon>Betaproteobacteria</taxon>
        <taxon>Burkholderiales</taxon>
        <taxon>Sutterellaceae</taxon>
        <taxon>Mesosutterella</taxon>
    </lineage>
</organism>
<sequence length="65" mass="7020">MLAMQQISLSSFASALEITETDAEALLAGGLPLTEEIAGKLETLLDLPAHFWLGLEASYRSDLKK</sequence>
<accession>A0A388SFB5</accession>
<comment type="caution">
    <text evidence="1">The sequence shown here is derived from an EMBL/GenBank/DDBJ whole genome shotgun (WGS) entry which is preliminary data.</text>
</comment>
<dbReference type="InterPro" id="IPR010982">
    <property type="entry name" value="Lambda_DNA-bd_dom_sf"/>
</dbReference>
<dbReference type="GO" id="GO:0003677">
    <property type="term" value="F:DNA binding"/>
    <property type="evidence" value="ECO:0007669"/>
    <property type="project" value="InterPro"/>
</dbReference>
<dbReference type="SUPFAM" id="SSF47413">
    <property type="entry name" value="lambda repressor-like DNA-binding domains"/>
    <property type="match status" value="1"/>
</dbReference>
<dbReference type="AlphaFoldDB" id="A0A388SFB5"/>
<evidence type="ECO:0000313" key="2">
    <source>
        <dbReference type="Proteomes" id="UP000266091"/>
    </source>
</evidence>
<dbReference type="EMBL" id="BGZJ01000002">
    <property type="protein sequence ID" value="GBO94875.1"/>
    <property type="molecule type" value="Genomic_DNA"/>
</dbReference>
<reference evidence="1 2" key="1">
    <citation type="journal article" date="2018" name="Int. J. Syst. Evol. Microbiol.">
        <title>Mesosutterella multiformis gen. nov., sp. nov., a member of the family Sutterellaceae and Sutterella megalosphaeroides sp. nov., isolated from human faeces.</title>
        <authorList>
            <person name="Sakamoto M."/>
            <person name="Ikeyama N."/>
            <person name="Kunihiro T."/>
            <person name="Iino T."/>
            <person name="Yuki M."/>
            <person name="Ohkuma M."/>
        </authorList>
    </citation>
    <scope>NUCLEOTIDE SEQUENCE [LARGE SCALE GENOMIC DNA]</scope>
    <source>
        <strain evidence="1 2">4NBBH2</strain>
    </source>
</reference>
<evidence type="ECO:0008006" key="3">
    <source>
        <dbReference type="Google" id="ProtNLM"/>
    </source>
</evidence>
<keyword evidence="2" id="KW-1185">Reference proteome</keyword>
<protein>
    <recommendedName>
        <fullName evidence="3">HTH cro/C1-type domain-containing protein</fullName>
    </recommendedName>
</protein>
<gene>
    <name evidence="1" type="ORF">MESMUL_22290</name>
</gene>
<evidence type="ECO:0000313" key="1">
    <source>
        <dbReference type="EMBL" id="GBO94875.1"/>
    </source>
</evidence>